<dbReference type="GO" id="GO:0005829">
    <property type="term" value="C:cytosol"/>
    <property type="evidence" value="ECO:0007669"/>
    <property type="project" value="TreeGrafter"/>
</dbReference>
<evidence type="ECO:0000313" key="6">
    <source>
        <dbReference type="Proteomes" id="UP000262172"/>
    </source>
</evidence>
<dbReference type="SMART" id="SM00450">
    <property type="entry name" value="RHOD"/>
    <property type="match status" value="1"/>
</dbReference>
<dbReference type="PROSITE" id="PS50206">
    <property type="entry name" value="RHODANESE_3"/>
    <property type="match status" value="1"/>
</dbReference>
<dbReference type="InterPro" id="IPR045886">
    <property type="entry name" value="ThiF/MoeB/HesA"/>
</dbReference>
<keyword evidence="6" id="KW-1185">Reference proteome</keyword>
<dbReference type="GO" id="GO:0008146">
    <property type="term" value="F:sulfotransferase activity"/>
    <property type="evidence" value="ECO:0007669"/>
    <property type="project" value="TreeGrafter"/>
</dbReference>
<dbReference type="GO" id="GO:0005524">
    <property type="term" value="F:ATP binding"/>
    <property type="evidence" value="ECO:0007669"/>
    <property type="project" value="UniProtKB-KW"/>
</dbReference>
<feature type="domain" description="Rhodanese" evidence="4">
    <location>
        <begin position="286"/>
        <end position="378"/>
    </location>
</feature>
<dbReference type="InterPro" id="IPR036873">
    <property type="entry name" value="Rhodanese-like_dom_sf"/>
</dbReference>
<protein>
    <submittedName>
        <fullName evidence="5">Adenylyltransferase/sulfurtransferase MoeZ</fullName>
    </submittedName>
</protein>
<accession>A0A371NSZ0</accession>
<dbReference type="EMBL" id="QUAB01000042">
    <property type="protein sequence ID" value="REJ05322.1"/>
    <property type="molecule type" value="Genomic_DNA"/>
</dbReference>
<dbReference type="Pfam" id="PF00581">
    <property type="entry name" value="Rhodanese"/>
    <property type="match status" value="1"/>
</dbReference>
<gene>
    <name evidence="5" type="ORF">DY023_10345</name>
</gene>
<evidence type="ECO:0000256" key="3">
    <source>
        <dbReference type="ARBA" id="ARBA00022840"/>
    </source>
</evidence>
<name>A0A371NSZ0_9MICO</name>
<dbReference type="CDD" id="cd00158">
    <property type="entry name" value="RHOD"/>
    <property type="match status" value="1"/>
</dbReference>
<dbReference type="FunFam" id="3.40.50.720:FF:000033">
    <property type="entry name" value="Adenylyltransferase and sulfurtransferase MOCS3"/>
    <property type="match status" value="1"/>
</dbReference>
<dbReference type="InterPro" id="IPR035985">
    <property type="entry name" value="Ubiquitin-activating_enz"/>
</dbReference>
<dbReference type="GO" id="GO:0008641">
    <property type="term" value="F:ubiquitin-like modifier activating enzyme activity"/>
    <property type="evidence" value="ECO:0007669"/>
    <property type="project" value="InterPro"/>
</dbReference>
<organism evidence="5 6">
    <name type="scientific">Microbacterium bovistercoris</name>
    <dbReference type="NCBI Taxonomy" id="2293570"/>
    <lineage>
        <taxon>Bacteria</taxon>
        <taxon>Bacillati</taxon>
        <taxon>Actinomycetota</taxon>
        <taxon>Actinomycetes</taxon>
        <taxon>Micrococcales</taxon>
        <taxon>Microbacteriaceae</taxon>
        <taxon>Microbacterium</taxon>
    </lineage>
</organism>
<keyword evidence="1 5" id="KW-0808">Transferase</keyword>
<dbReference type="PANTHER" id="PTHR10953">
    <property type="entry name" value="UBIQUITIN-ACTIVATING ENZYME E1"/>
    <property type="match status" value="1"/>
</dbReference>
<sequence length="380" mass="39157">MPPLVDPGPPPLPAGRAARFARHLTLPGVGEQGQRRIAAARVLVIGAGGLGAPILQYLVAAGVGRITVIDDDRVERSNLQRQVLHGEADLGRPKAESVRDAAARLDPDVDVTAVVGRLHPGNALELFAAHDLVLDGSDNFATRYLVNDAAELTGTPVVWGGIHRFSGQLSVFLPGRGPMLRDLFPDVPDADAIESCAVGGVFGALCGVVGSAMAVEALKLICGIGEPLVGRLARYDALAAGWDELRFAADPDRPAVMSLEEIAVLCEVPMGRPDDISADEVVARLGGSGLTVIDVRTDAERAASAIPGSAHVPLPEILDRGWPAVSAALGDTGGDIVLVCQAGLRSARAIDALAASAPADAALRNLAGGMEAWAAASQGR</sequence>
<dbReference type="Pfam" id="PF00899">
    <property type="entry name" value="ThiF"/>
    <property type="match status" value="1"/>
</dbReference>
<evidence type="ECO:0000256" key="2">
    <source>
        <dbReference type="ARBA" id="ARBA00022741"/>
    </source>
</evidence>
<dbReference type="GO" id="GO:0004792">
    <property type="term" value="F:thiosulfate-cyanide sulfurtransferase activity"/>
    <property type="evidence" value="ECO:0007669"/>
    <property type="project" value="TreeGrafter"/>
</dbReference>
<evidence type="ECO:0000256" key="1">
    <source>
        <dbReference type="ARBA" id="ARBA00022679"/>
    </source>
</evidence>
<dbReference type="SUPFAM" id="SSF69572">
    <property type="entry name" value="Activating enzymes of the ubiquitin-like proteins"/>
    <property type="match status" value="1"/>
</dbReference>
<dbReference type="InterPro" id="IPR001763">
    <property type="entry name" value="Rhodanese-like_dom"/>
</dbReference>
<dbReference type="SUPFAM" id="SSF52821">
    <property type="entry name" value="Rhodanese/Cell cycle control phosphatase"/>
    <property type="match status" value="1"/>
</dbReference>
<dbReference type="Proteomes" id="UP000262172">
    <property type="component" value="Unassembled WGS sequence"/>
</dbReference>
<dbReference type="AlphaFoldDB" id="A0A371NSZ0"/>
<reference evidence="5 6" key="1">
    <citation type="submission" date="2018-08" db="EMBL/GenBank/DDBJ databases">
        <title>Isolation, diversity and antifungal activity of Actinobacteria from cow dung.</title>
        <authorList>
            <person name="Ling L."/>
        </authorList>
    </citation>
    <scope>NUCLEOTIDE SEQUENCE [LARGE SCALE GENOMIC DNA]</scope>
    <source>
        <strain evidence="5 6">NEAU-LLE</strain>
    </source>
</reference>
<dbReference type="CDD" id="cd00757">
    <property type="entry name" value="ThiF_MoeB_HesA_family"/>
    <property type="match status" value="1"/>
</dbReference>
<dbReference type="GO" id="GO:0016779">
    <property type="term" value="F:nucleotidyltransferase activity"/>
    <property type="evidence" value="ECO:0007669"/>
    <property type="project" value="UniProtKB-KW"/>
</dbReference>
<keyword evidence="3" id="KW-0067">ATP-binding</keyword>
<keyword evidence="5" id="KW-0548">Nucleotidyltransferase</keyword>
<evidence type="ECO:0000313" key="5">
    <source>
        <dbReference type="EMBL" id="REJ05322.1"/>
    </source>
</evidence>
<dbReference type="InterPro" id="IPR000594">
    <property type="entry name" value="ThiF_NAD_FAD-bd"/>
</dbReference>
<proteinExistence type="predicted"/>
<dbReference type="Gene3D" id="3.40.250.10">
    <property type="entry name" value="Rhodanese-like domain"/>
    <property type="match status" value="1"/>
</dbReference>
<evidence type="ECO:0000259" key="4">
    <source>
        <dbReference type="PROSITE" id="PS50206"/>
    </source>
</evidence>
<dbReference type="OrthoDB" id="9804286at2"/>
<dbReference type="Gene3D" id="3.40.50.720">
    <property type="entry name" value="NAD(P)-binding Rossmann-like Domain"/>
    <property type="match status" value="1"/>
</dbReference>
<dbReference type="PANTHER" id="PTHR10953:SF102">
    <property type="entry name" value="ADENYLYLTRANSFERASE AND SULFURTRANSFERASE MOCS3"/>
    <property type="match status" value="1"/>
</dbReference>
<comment type="caution">
    <text evidence="5">The sequence shown here is derived from an EMBL/GenBank/DDBJ whole genome shotgun (WGS) entry which is preliminary data.</text>
</comment>
<keyword evidence="2" id="KW-0547">Nucleotide-binding</keyword>